<reference evidence="9 10" key="1">
    <citation type="submission" date="2018-11" db="EMBL/GenBank/DDBJ databases">
        <title>Trebonia kvetii gen.nov., sp.nov., a novel acidophilic actinobacterium, and proposal of the new actinobacterial family Treboniaceae fam. nov.</title>
        <authorList>
            <person name="Rapoport D."/>
            <person name="Sagova-Mareckova M."/>
            <person name="Sedlacek I."/>
            <person name="Provaznik J."/>
            <person name="Kralova S."/>
            <person name="Pavlinic D."/>
            <person name="Benes V."/>
            <person name="Kopecky J."/>
        </authorList>
    </citation>
    <scope>NUCLEOTIDE SEQUENCE [LARGE SCALE GENOMIC DNA]</scope>
    <source>
        <strain evidence="9 10">15Tr583</strain>
    </source>
</reference>
<dbReference type="PROSITE" id="PS51892">
    <property type="entry name" value="SUBTILASE"/>
    <property type="match status" value="1"/>
</dbReference>
<dbReference type="Pfam" id="PF00082">
    <property type="entry name" value="Peptidase_S8"/>
    <property type="match status" value="1"/>
</dbReference>
<feature type="chain" id="PRO_5038864020" description="Peptidase" evidence="6">
    <location>
        <begin position="21"/>
        <end position="1157"/>
    </location>
</feature>
<comment type="caution">
    <text evidence="9">The sequence shown here is derived from an EMBL/GenBank/DDBJ whole genome shotgun (WGS) entry which is preliminary data.</text>
</comment>
<keyword evidence="4" id="KW-0720">Serine protease</keyword>
<dbReference type="OrthoDB" id="9813435at2"/>
<dbReference type="EMBL" id="RPFW01000008">
    <property type="protein sequence ID" value="TVZ00794.1"/>
    <property type="molecule type" value="Genomic_DNA"/>
</dbReference>
<dbReference type="RefSeq" id="WP_145860542.1">
    <property type="nucleotide sequence ID" value="NZ_RPFW01000008.1"/>
</dbReference>
<dbReference type="InterPro" id="IPR037045">
    <property type="entry name" value="S8pro/Inhibitor_I9_sf"/>
</dbReference>
<dbReference type="PANTHER" id="PTHR43399:SF5">
    <property type="entry name" value="PEPTIDASE S8 FAMILY WITH PROTEASE-ASSOCIATED DOMAIN"/>
    <property type="match status" value="1"/>
</dbReference>
<evidence type="ECO:0000259" key="8">
    <source>
        <dbReference type="Pfam" id="PF05922"/>
    </source>
</evidence>
<keyword evidence="2" id="KW-0645">Protease</keyword>
<dbReference type="PANTHER" id="PTHR43399">
    <property type="entry name" value="SUBTILISIN-RELATED"/>
    <property type="match status" value="1"/>
</dbReference>
<dbReference type="InterPro" id="IPR010259">
    <property type="entry name" value="S8pro/Inhibitor_I9"/>
</dbReference>
<dbReference type="InterPro" id="IPR023828">
    <property type="entry name" value="Peptidase_S8_Ser-AS"/>
</dbReference>
<comment type="caution">
    <text evidence="5">Lacks conserved residue(s) required for the propagation of feature annotation.</text>
</comment>
<dbReference type="SUPFAM" id="SSF52743">
    <property type="entry name" value="Subtilisin-like"/>
    <property type="match status" value="1"/>
</dbReference>
<evidence type="ECO:0000259" key="7">
    <source>
        <dbReference type="Pfam" id="PF00082"/>
    </source>
</evidence>
<dbReference type="InterPro" id="IPR015500">
    <property type="entry name" value="Peptidase_S8_subtilisin-rel"/>
</dbReference>
<dbReference type="PRINTS" id="PR00723">
    <property type="entry name" value="SUBTILISIN"/>
</dbReference>
<feature type="signal peptide" evidence="6">
    <location>
        <begin position="1"/>
        <end position="20"/>
    </location>
</feature>
<dbReference type="InterPro" id="IPR036852">
    <property type="entry name" value="Peptidase_S8/S53_dom_sf"/>
</dbReference>
<sequence>MAQRRLLSVLAVSAAAAALAGGIPAIASAVSAGSAGSTGVTMLTSAQVAKLSQNVDKPVIVIMKSQAAQVPVSSSAAVTSRTAAVKANQSSLVGELQQVAAKHIKQFTLVNSLSATVSALEAQRLAADPAVAAVIPDTTFTITDPAAMQPAATASPARTTSLPLHSIPGACATSKSKAQTVPEGLALTGTKSAHSLGFTGAGVKVAYIADGLDPKNVNFIRKNGTSVFTAYKDFTGDGPTAPTTAGEAFLDANTIAGQGTNIYNVNGFSAQGYPGGCFIKIQGVAPGASLVGLDVFSGDQAHPYVTTTSTIAQAINYAVETAKVNVLNESFGGNALPDSAADAIKIFDEAAIKAGVVVSVSTGDAGTANTIGSPSSDPNVISVGATTQFQAMAQANIGGARYFASKGWLNNNISSFSSAGFNEAGGTVNLVAPGDLSWASCDANTKYSECTNNLGKPSVIEEAGGTSESAPFVSGAAALVMQAYKKTHGGFPSPAVVKRILLSTATDLGAPAQEQGSGLLNSLKAVQMAESYGHSGRTGSTVAVSAAQLTDNSLPGVVKHYFVTFTNEGTKAQTVKAAGRALGADTVLGNGTVTLSDSASNQYAADTGSKVNYAVFKFHVPAGQGRLAVSIAYASNPNNTFLPVNLTLVDPNGKLAAESEPQGAGNYGNVDVRAPAAGLWTAIASGYPASLGGYNGKVVWHAVSEKFISFGSVQPGPFTLSPGQSRNIQFTLTTPANPGDTAGSLVVSSSLGGKTSIPVIVRSQVNVATGGKFTGTLTGGNGRGALGTGDYYSFNVPSGTKQVTVQLAMHNNPGIGNVIGAYLVAPDGNAVAYGQNYALTGAEVGVTNPTLTVSALNPVGGLWTLVIAFAEPVAGTEVSDSYAGIVSFTSAAATAVPTTPLPAGGQTLAGGTPVLVPVTITNTSNAPQDYFFDARTNMSATMTLAPVDFGTNTAFAKASNKTTLPLSANATQAFYFVPTHTSSVAVKQTSTIPAMTDLTTVTGGDPDSGLAGLSKGSLCAKSVSEAYTPSGGWVTSGAWSVGPTECGPFNSLVKANGTATDTLTVKAAAFDSTVTSATGDFEQLATSAAAGSAAINQAVELQPGQSVTVNVTITPSGTAGTVHTGTLYLDALQSGVPPYGQIAADEVVALPYSYTVG</sequence>
<keyword evidence="3" id="KW-0378">Hydrolase</keyword>
<keyword evidence="6" id="KW-0732">Signal</keyword>
<dbReference type="GO" id="GO:0004252">
    <property type="term" value="F:serine-type endopeptidase activity"/>
    <property type="evidence" value="ECO:0007669"/>
    <property type="project" value="InterPro"/>
</dbReference>
<evidence type="ECO:0000256" key="1">
    <source>
        <dbReference type="ARBA" id="ARBA00011073"/>
    </source>
</evidence>
<evidence type="ECO:0000313" key="9">
    <source>
        <dbReference type="EMBL" id="TVZ00794.1"/>
    </source>
</evidence>
<keyword evidence="10" id="KW-1185">Reference proteome</keyword>
<dbReference type="GO" id="GO:0006508">
    <property type="term" value="P:proteolysis"/>
    <property type="evidence" value="ECO:0007669"/>
    <property type="project" value="UniProtKB-KW"/>
</dbReference>
<dbReference type="Gene3D" id="3.30.70.80">
    <property type="entry name" value="Peptidase S8 propeptide/proteinase inhibitor I9"/>
    <property type="match status" value="1"/>
</dbReference>
<dbReference type="AlphaFoldDB" id="A0A6P2BP85"/>
<evidence type="ECO:0008006" key="11">
    <source>
        <dbReference type="Google" id="ProtNLM"/>
    </source>
</evidence>
<dbReference type="PROSITE" id="PS00138">
    <property type="entry name" value="SUBTILASE_SER"/>
    <property type="match status" value="1"/>
</dbReference>
<dbReference type="Proteomes" id="UP000460272">
    <property type="component" value="Unassembled WGS sequence"/>
</dbReference>
<organism evidence="9 10">
    <name type="scientific">Trebonia kvetii</name>
    <dbReference type="NCBI Taxonomy" id="2480626"/>
    <lineage>
        <taxon>Bacteria</taxon>
        <taxon>Bacillati</taxon>
        <taxon>Actinomycetota</taxon>
        <taxon>Actinomycetes</taxon>
        <taxon>Streptosporangiales</taxon>
        <taxon>Treboniaceae</taxon>
        <taxon>Trebonia</taxon>
    </lineage>
</organism>
<evidence type="ECO:0000256" key="2">
    <source>
        <dbReference type="ARBA" id="ARBA00022670"/>
    </source>
</evidence>
<name>A0A6P2BP85_9ACTN</name>
<feature type="domain" description="Inhibitor I9" evidence="8">
    <location>
        <begin position="59"/>
        <end position="141"/>
    </location>
</feature>
<gene>
    <name evidence="9" type="ORF">EAS64_36180</name>
</gene>
<dbReference type="InterPro" id="IPR000209">
    <property type="entry name" value="Peptidase_S8/S53_dom"/>
</dbReference>
<evidence type="ECO:0000313" key="10">
    <source>
        <dbReference type="Proteomes" id="UP000460272"/>
    </source>
</evidence>
<comment type="similarity">
    <text evidence="1 5">Belongs to the peptidase S8 family.</text>
</comment>
<accession>A0A6P2BP85</accession>
<feature type="domain" description="Peptidase S8/S53" evidence="7">
    <location>
        <begin position="201"/>
        <end position="517"/>
    </location>
</feature>
<evidence type="ECO:0000256" key="6">
    <source>
        <dbReference type="SAM" id="SignalP"/>
    </source>
</evidence>
<protein>
    <recommendedName>
        <fullName evidence="11">Peptidase</fullName>
    </recommendedName>
</protein>
<dbReference type="InterPro" id="IPR051048">
    <property type="entry name" value="Peptidase_S8/S53_subtilisin"/>
</dbReference>
<dbReference type="Pfam" id="PF05922">
    <property type="entry name" value="Inhibitor_I9"/>
    <property type="match status" value="1"/>
</dbReference>
<evidence type="ECO:0000256" key="4">
    <source>
        <dbReference type="ARBA" id="ARBA00022825"/>
    </source>
</evidence>
<evidence type="ECO:0000256" key="5">
    <source>
        <dbReference type="PROSITE-ProRule" id="PRU01240"/>
    </source>
</evidence>
<dbReference type="Gene3D" id="3.40.50.200">
    <property type="entry name" value="Peptidase S8/S53 domain"/>
    <property type="match status" value="1"/>
</dbReference>
<proteinExistence type="inferred from homology"/>
<evidence type="ECO:0000256" key="3">
    <source>
        <dbReference type="ARBA" id="ARBA00022801"/>
    </source>
</evidence>